<protein>
    <submittedName>
        <fullName evidence="1">Uncharacterized protein</fullName>
    </submittedName>
</protein>
<dbReference type="AlphaFoldDB" id="A0A834C1K1"/>
<proteinExistence type="predicted"/>
<gene>
    <name evidence="1" type="ORF">FQA47_015887</name>
</gene>
<accession>A0A834C1K1</accession>
<name>A0A834C1K1_ORYME</name>
<organism evidence="1 2">
    <name type="scientific">Oryzias melastigma</name>
    <name type="common">Marine medaka</name>
    <dbReference type="NCBI Taxonomy" id="30732"/>
    <lineage>
        <taxon>Eukaryota</taxon>
        <taxon>Metazoa</taxon>
        <taxon>Chordata</taxon>
        <taxon>Craniata</taxon>
        <taxon>Vertebrata</taxon>
        <taxon>Euteleostomi</taxon>
        <taxon>Actinopterygii</taxon>
        <taxon>Neopterygii</taxon>
        <taxon>Teleostei</taxon>
        <taxon>Neoteleostei</taxon>
        <taxon>Acanthomorphata</taxon>
        <taxon>Ovalentaria</taxon>
        <taxon>Atherinomorphae</taxon>
        <taxon>Beloniformes</taxon>
        <taxon>Adrianichthyidae</taxon>
        <taxon>Oryziinae</taxon>
        <taxon>Oryzias</taxon>
    </lineage>
</organism>
<evidence type="ECO:0000313" key="2">
    <source>
        <dbReference type="Proteomes" id="UP000646548"/>
    </source>
</evidence>
<dbReference type="Proteomes" id="UP000646548">
    <property type="component" value="Unassembled WGS sequence"/>
</dbReference>
<reference evidence="1" key="1">
    <citation type="journal article" name="BMC Genomics">
        <title>Long-read sequencing and de novo genome assembly of marine medaka (Oryzias melastigma).</title>
        <authorList>
            <person name="Liang P."/>
            <person name="Saqib H.S.A."/>
            <person name="Ni X."/>
            <person name="Shen Y."/>
        </authorList>
    </citation>
    <scope>NUCLEOTIDE SEQUENCE</scope>
    <source>
        <strain evidence="1">Bigg-433</strain>
    </source>
</reference>
<dbReference type="EMBL" id="WKFB01000495">
    <property type="protein sequence ID" value="KAF6721309.1"/>
    <property type="molecule type" value="Genomic_DNA"/>
</dbReference>
<comment type="caution">
    <text evidence="1">The sequence shown here is derived from an EMBL/GenBank/DDBJ whole genome shotgun (WGS) entry which is preliminary data.</text>
</comment>
<evidence type="ECO:0000313" key="1">
    <source>
        <dbReference type="EMBL" id="KAF6721309.1"/>
    </source>
</evidence>
<sequence length="78" mass="8058">MNCGALARALGCPPRSSPVLLLGNIKGLGTTFLRQPVSLSHPSWTAVGGGEAVVVVLVLEGREGSTRGLHEKEVTDPP</sequence>